<keyword evidence="3" id="KW-1185">Reference proteome</keyword>
<evidence type="ECO:0000313" key="3">
    <source>
        <dbReference type="Proteomes" id="UP001383192"/>
    </source>
</evidence>
<name>A0AAW0BTE5_9AGAR</name>
<proteinExistence type="predicted"/>
<dbReference type="Gene3D" id="3.80.10.10">
    <property type="entry name" value="Ribonuclease Inhibitor"/>
    <property type="match status" value="1"/>
</dbReference>
<organism evidence="2 3">
    <name type="scientific">Paramarasmius palmivorus</name>
    <dbReference type="NCBI Taxonomy" id="297713"/>
    <lineage>
        <taxon>Eukaryota</taxon>
        <taxon>Fungi</taxon>
        <taxon>Dikarya</taxon>
        <taxon>Basidiomycota</taxon>
        <taxon>Agaricomycotina</taxon>
        <taxon>Agaricomycetes</taxon>
        <taxon>Agaricomycetidae</taxon>
        <taxon>Agaricales</taxon>
        <taxon>Marasmiineae</taxon>
        <taxon>Marasmiaceae</taxon>
        <taxon>Paramarasmius</taxon>
    </lineage>
</organism>
<dbReference type="InterPro" id="IPR001810">
    <property type="entry name" value="F-box_dom"/>
</dbReference>
<dbReference type="SUPFAM" id="SSF81383">
    <property type="entry name" value="F-box domain"/>
    <property type="match status" value="1"/>
</dbReference>
<dbReference type="InterPro" id="IPR032675">
    <property type="entry name" value="LRR_dom_sf"/>
</dbReference>
<dbReference type="PANTHER" id="PTHR38926:SF72">
    <property type="entry name" value="IM:7136021-RELATED"/>
    <property type="match status" value="1"/>
</dbReference>
<dbReference type="Pfam" id="PF12937">
    <property type="entry name" value="F-box-like"/>
    <property type="match status" value="1"/>
</dbReference>
<dbReference type="SUPFAM" id="SSF52047">
    <property type="entry name" value="RNI-like"/>
    <property type="match status" value="1"/>
</dbReference>
<comment type="caution">
    <text evidence="2">The sequence shown here is derived from an EMBL/GenBank/DDBJ whole genome shotgun (WGS) entry which is preliminary data.</text>
</comment>
<dbReference type="AlphaFoldDB" id="A0AAW0BTE5"/>
<dbReference type="InterPro" id="IPR036047">
    <property type="entry name" value="F-box-like_dom_sf"/>
</dbReference>
<accession>A0AAW0BTE5</accession>
<sequence length="539" mass="61101">MQAQIPPETSYRPDNVTDHIFEEFCQQSTESLVHFVLDHYKRLREGAGAVTTHDKAEMDFKLRLVVIILEARRLKLRQLVWELPPEVLSIIFTFVCHGADDVYPTTLPRVFRLSFVCKRWHTIVVSMPSLWSSLSISFGTWKSDLERLERIVSTFLARSKSSPLSLKLNVMGGGEGPLKTKASKTCIAILRSLVRHSDRWQRLEFRVSQYGLRHPVLQPIIGRMPILRELRLTGVDEPDLFKESISPCDSRALFSACPSLTHVLINGWILESELDLPWSQIRTLELQVIYCLPELTAVLALCPRVEKLRLNDVAVFEEPEDDLVDPVSPIPSIKHLSTVLSDDAGHTFYYLNLPELRSLRLEGFWSGQTWNTKDIHIDSFLERSSCTIISLSLITCPLSDRETISLLQTIPSLEYLRVEEQQWMWSRTDPKHRVVTTFFWKSLVADVATTSSCIVPSLKELTLTFHGGDLDENALLDALMHRSNPNAGGVVACLNRIGLEIAGETPTEKMKESLVGIEKDFKLKGSTFSVKYSSNPNAC</sequence>
<evidence type="ECO:0000259" key="1">
    <source>
        <dbReference type="Pfam" id="PF12937"/>
    </source>
</evidence>
<evidence type="ECO:0000313" key="2">
    <source>
        <dbReference type="EMBL" id="KAK7029668.1"/>
    </source>
</evidence>
<dbReference type="Gene3D" id="1.20.1280.50">
    <property type="match status" value="1"/>
</dbReference>
<dbReference type="Proteomes" id="UP001383192">
    <property type="component" value="Unassembled WGS sequence"/>
</dbReference>
<feature type="domain" description="F-box" evidence="1">
    <location>
        <begin position="81"/>
        <end position="136"/>
    </location>
</feature>
<protein>
    <recommendedName>
        <fullName evidence="1">F-box domain-containing protein</fullName>
    </recommendedName>
</protein>
<dbReference type="PANTHER" id="PTHR38926">
    <property type="entry name" value="F-BOX DOMAIN CONTAINING PROTEIN, EXPRESSED"/>
    <property type="match status" value="1"/>
</dbReference>
<dbReference type="EMBL" id="JAYKXP010000080">
    <property type="protein sequence ID" value="KAK7029668.1"/>
    <property type="molecule type" value="Genomic_DNA"/>
</dbReference>
<gene>
    <name evidence="2" type="ORF">VNI00_014366</name>
</gene>
<reference evidence="2 3" key="1">
    <citation type="submission" date="2024-01" db="EMBL/GenBank/DDBJ databases">
        <title>A draft genome for a cacao thread blight-causing isolate of Paramarasmius palmivorus.</title>
        <authorList>
            <person name="Baruah I.K."/>
            <person name="Bukari Y."/>
            <person name="Amoako-Attah I."/>
            <person name="Meinhardt L.W."/>
            <person name="Bailey B.A."/>
            <person name="Cohen S.P."/>
        </authorList>
    </citation>
    <scope>NUCLEOTIDE SEQUENCE [LARGE SCALE GENOMIC DNA]</scope>
    <source>
        <strain evidence="2 3">GH-12</strain>
    </source>
</reference>